<feature type="transmembrane region" description="Helical" evidence="7">
    <location>
        <begin position="103"/>
        <end position="124"/>
    </location>
</feature>
<dbReference type="PROSITE" id="PS50850">
    <property type="entry name" value="MFS"/>
    <property type="match status" value="1"/>
</dbReference>
<feature type="transmembrane region" description="Helical" evidence="7">
    <location>
        <begin position="246"/>
        <end position="264"/>
    </location>
</feature>
<dbReference type="InterPro" id="IPR011701">
    <property type="entry name" value="MFS"/>
</dbReference>
<feature type="transmembrane region" description="Helical" evidence="7">
    <location>
        <begin position="271"/>
        <end position="289"/>
    </location>
</feature>
<dbReference type="SUPFAM" id="SSF103473">
    <property type="entry name" value="MFS general substrate transporter"/>
    <property type="match status" value="1"/>
</dbReference>
<evidence type="ECO:0000256" key="7">
    <source>
        <dbReference type="SAM" id="Phobius"/>
    </source>
</evidence>
<feature type="domain" description="Major facilitator superfamily (MFS) profile" evidence="8">
    <location>
        <begin position="1"/>
        <end position="384"/>
    </location>
</feature>
<accession>A0A3G5FKR5</accession>
<evidence type="ECO:0000313" key="10">
    <source>
        <dbReference type="Proteomes" id="UP000280475"/>
    </source>
</evidence>
<gene>
    <name evidence="9" type="ORF">C7H83_10930</name>
</gene>
<dbReference type="PANTHER" id="PTHR43124:SF3">
    <property type="entry name" value="CHLORAMPHENICOL EFFLUX PUMP RV0191"/>
    <property type="match status" value="1"/>
</dbReference>
<feature type="transmembrane region" description="Helical" evidence="7">
    <location>
        <begin position="327"/>
        <end position="349"/>
    </location>
</feature>
<protein>
    <submittedName>
        <fullName evidence="9">MFS transporter</fullName>
    </submittedName>
</protein>
<evidence type="ECO:0000256" key="3">
    <source>
        <dbReference type="ARBA" id="ARBA00022475"/>
    </source>
</evidence>
<dbReference type="RefSeq" id="WP_103892705.1">
    <property type="nucleotide sequence ID" value="NZ_CP027768.1"/>
</dbReference>
<proteinExistence type="predicted"/>
<feature type="transmembrane region" description="Helical" evidence="7">
    <location>
        <begin position="44"/>
        <end position="65"/>
    </location>
</feature>
<feature type="transmembrane region" description="Helical" evidence="7">
    <location>
        <begin position="167"/>
        <end position="185"/>
    </location>
</feature>
<reference evidence="9 10" key="1">
    <citation type="journal article" date="2012" name="Int. J. Syst. Evol. Microbiol.">
        <title>Characterization of Tetragenococcus strains from sugar thick juice reveals a novel species, Tetragenococcus osmophilus sp. nov., and divides Tetragenococcus halophilus into two subspecies, T. halophilus subsp. halophilus subsp. nov. and T. halophilus subsp. flandriensis subsp. nov.</title>
        <authorList>
            <person name="Juste A."/>
            <person name="Van Trappen S."/>
            <person name="Verreth C."/>
            <person name="Cleenwerck I."/>
            <person name="De Vos P."/>
            <person name="Lievens B."/>
            <person name="Willems K.A."/>
        </authorList>
    </citation>
    <scope>NUCLEOTIDE SEQUENCE [LARGE SCALE GENOMIC DNA]</scope>
    <source>
        <strain evidence="9 10">LMG 26042</strain>
    </source>
</reference>
<keyword evidence="5 7" id="KW-1133">Transmembrane helix</keyword>
<dbReference type="PANTHER" id="PTHR43124">
    <property type="entry name" value="PURINE EFFLUX PUMP PBUE"/>
    <property type="match status" value="1"/>
</dbReference>
<dbReference type="InterPro" id="IPR036259">
    <property type="entry name" value="MFS_trans_sf"/>
</dbReference>
<keyword evidence="6 7" id="KW-0472">Membrane</keyword>
<dbReference type="Proteomes" id="UP000280475">
    <property type="component" value="Chromosome"/>
</dbReference>
<name>A0A3G5FKR5_TETHA</name>
<evidence type="ECO:0000256" key="1">
    <source>
        <dbReference type="ARBA" id="ARBA00004651"/>
    </source>
</evidence>
<dbReference type="InterPro" id="IPR020846">
    <property type="entry name" value="MFS_dom"/>
</dbReference>
<feature type="transmembrane region" description="Helical" evidence="7">
    <location>
        <begin position="295"/>
        <end position="315"/>
    </location>
</feature>
<organism evidence="9 10">
    <name type="scientific">Tetragenococcus halophilus</name>
    <name type="common">Pediococcus halophilus</name>
    <dbReference type="NCBI Taxonomy" id="51669"/>
    <lineage>
        <taxon>Bacteria</taxon>
        <taxon>Bacillati</taxon>
        <taxon>Bacillota</taxon>
        <taxon>Bacilli</taxon>
        <taxon>Lactobacillales</taxon>
        <taxon>Enterococcaceae</taxon>
        <taxon>Tetragenococcus</taxon>
    </lineage>
</organism>
<evidence type="ECO:0000256" key="6">
    <source>
        <dbReference type="ARBA" id="ARBA00023136"/>
    </source>
</evidence>
<keyword evidence="3" id="KW-1003">Cell membrane</keyword>
<feature type="transmembrane region" description="Helical" evidence="7">
    <location>
        <begin position="144"/>
        <end position="161"/>
    </location>
</feature>
<dbReference type="Pfam" id="PF07690">
    <property type="entry name" value="MFS_1"/>
    <property type="match status" value="1"/>
</dbReference>
<evidence type="ECO:0000259" key="8">
    <source>
        <dbReference type="PROSITE" id="PS50850"/>
    </source>
</evidence>
<dbReference type="AlphaFoldDB" id="A0A3G5FKR5"/>
<evidence type="ECO:0000256" key="2">
    <source>
        <dbReference type="ARBA" id="ARBA00022448"/>
    </source>
</evidence>
<comment type="subcellular location">
    <subcellularLocation>
        <location evidence="1">Cell membrane</location>
        <topology evidence="1">Multi-pass membrane protein</topology>
    </subcellularLocation>
</comment>
<dbReference type="Gene3D" id="1.20.1250.20">
    <property type="entry name" value="MFS general substrate transporter like domains"/>
    <property type="match status" value="2"/>
</dbReference>
<evidence type="ECO:0000256" key="5">
    <source>
        <dbReference type="ARBA" id="ARBA00022989"/>
    </source>
</evidence>
<dbReference type="EMBL" id="CP027768">
    <property type="protein sequence ID" value="AYW50946.1"/>
    <property type="molecule type" value="Genomic_DNA"/>
</dbReference>
<keyword evidence="4 7" id="KW-0812">Transmembrane</keyword>
<feature type="transmembrane region" description="Helical" evidence="7">
    <location>
        <begin position="206"/>
        <end position="226"/>
    </location>
</feature>
<sequence>MEKRNSFMTQFSILAISLFLTSATSINGALPQMQNELGMNNFVTELVATLPALAVVIFVILSSFIAEKIGTKRTIQIGLILVGVGGAAPIILPNYQLILVSRFILGAGFGLFNSLAVSIINMLYRDEHKKRADLLGFRGSSENIGNTLMTLLAGVFLAFGWRLSFGVYLLAFPILILFTIFVPEIKEEETNSENQVSTEVGKLEMPVYVLALFALFLVMTFIAFGVRFPAMATSLKGPNFNASTYLAMHPLIGIIAGAIFGPLNRILKEKCLYLGMGLLIVSCFMVSNAQDSFPMLVIGYLISGIPGALILPFIYNALNDYASKDKMNAATSIIVIGCNVGNFIAPFSLQFFQFLSGSSSIFAPFTAIGITLLIIIIILMIGSRRSANSVAKR</sequence>
<dbReference type="GO" id="GO:0005886">
    <property type="term" value="C:plasma membrane"/>
    <property type="evidence" value="ECO:0007669"/>
    <property type="project" value="UniProtKB-SubCell"/>
</dbReference>
<keyword evidence="2" id="KW-0813">Transport</keyword>
<dbReference type="GO" id="GO:0022857">
    <property type="term" value="F:transmembrane transporter activity"/>
    <property type="evidence" value="ECO:0007669"/>
    <property type="project" value="InterPro"/>
</dbReference>
<evidence type="ECO:0000313" key="9">
    <source>
        <dbReference type="EMBL" id="AYW50946.1"/>
    </source>
</evidence>
<evidence type="ECO:0000256" key="4">
    <source>
        <dbReference type="ARBA" id="ARBA00022692"/>
    </source>
</evidence>
<feature type="transmembrane region" description="Helical" evidence="7">
    <location>
        <begin position="77"/>
        <end position="97"/>
    </location>
</feature>
<dbReference type="InterPro" id="IPR050189">
    <property type="entry name" value="MFS_Efflux_Transporters"/>
</dbReference>
<feature type="transmembrane region" description="Helical" evidence="7">
    <location>
        <begin position="361"/>
        <end position="383"/>
    </location>
</feature>